<dbReference type="EMBL" id="CP136894">
    <property type="protein sequence ID" value="WOL07404.1"/>
    <property type="molecule type" value="Genomic_DNA"/>
</dbReference>
<reference evidence="2 3" key="1">
    <citation type="submission" date="2023-10" db="EMBL/GenBank/DDBJ databases">
        <title>Chromosome-scale genome assembly provides insights into flower coloration mechanisms of Canna indica.</title>
        <authorList>
            <person name="Li C."/>
        </authorList>
    </citation>
    <scope>NUCLEOTIDE SEQUENCE [LARGE SCALE GENOMIC DNA]</scope>
    <source>
        <tissue evidence="2">Flower</tissue>
    </source>
</reference>
<name>A0AAQ3KEM0_9LILI</name>
<sequence length="102" mass="11191">MDIDFYPLKCICQHGLQLVALARQTIYFIVGKVISETMSDFQSSGMVPSQVSSLPSSLVTSSVIFVSYASASVLSWTAHLYSLVLPWIANLVCICILCKNKI</sequence>
<evidence type="ECO:0000313" key="2">
    <source>
        <dbReference type="EMBL" id="WOL07404.1"/>
    </source>
</evidence>
<dbReference type="Proteomes" id="UP001327560">
    <property type="component" value="Chromosome 5"/>
</dbReference>
<evidence type="ECO:0000256" key="1">
    <source>
        <dbReference type="SAM" id="Phobius"/>
    </source>
</evidence>
<keyword evidence="1" id="KW-0812">Transmembrane</keyword>
<proteinExistence type="predicted"/>
<dbReference type="AlphaFoldDB" id="A0AAQ3KEM0"/>
<keyword evidence="1" id="KW-1133">Transmembrane helix</keyword>
<keyword evidence="1" id="KW-0472">Membrane</keyword>
<protein>
    <submittedName>
        <fullName evidence="2">Uncharacterized protein</fullName>
    </submittedName>
</protein>
<accession>A0AAQ3KEM0</accession>
<organism evidence="2 3">
    <name type="scientific">Canna indica</name>
    <name type="common">Indian-shot</name>
    <dbReference type="NCBI Taxonomy" id="4628"/>
    <lineage>
        <taxon>Eukaryota</taxon>
        <taxon>Viridiplantae</taxon>
        <taxon>Streptophyta</taxon>
        <taxon>Embryophyta</taxon>
        <taxon>Tracheophyta</taxon>
        <taxon>Spermatophyta</taxon>
        <taxon>Magnoliopsida</taxon>
        <taxon>Liliopsida</taxon>
        <taxon>Zingiberales</taxon>
        <taxon>Cannaceae</taxon>
        <taxon>Canna</taxon>
    </lineage>
</organism>
<gene>
    <name evidence="2" type="ORF">Cni_G16145</name>
</gene>
<evidence type="ECO:0000313" key="3">
    <source>
        <dbReference type="Proteomes" id="UP001327560"/>
    </source>
</evidence>
<feature type="transmembrane region" description="Helical" evidence="1">
    <location>
        <begin position="80"/>
        <end position="98"/>
    </location>
</feature>
<keyword evidence="3" id="KW-1185">Reference proteome</keyword>